<dbReference type="InterPro" id="IPR038491">
    <property type="entry name" value="Velvet_dom_sf"/>
</dbReference>
<feature type="domain" description="Velvet" evidence="5">
    <location>
        <begin position="7"/>
        <end position="255"/>
    </location>
</feature>
<keyword evidence="3" id="KW-0804">Transcription</keyword>
<dbReference type="PANTHER" id="PTHR33572">
    <property type="entry name" value="SPORE DEVELOPMENT REGULATOR VOSA"/>
    <property type="match status" value="1"/>
</dbReference>
<organism evidence="6 7">
    <name type="scientific">Punctularia strigosozonata (strain HHB-11173)</name>
    <name type="common">White-rot fungus</name>
    <dbReference type="NCBI Taxonomy" id="741275"/>
    <lineage>
        <taxon>Eukaryota</taxon>
        <taxon>Fungi</taxon>
        <taxon>Dikarya</taxon>
        <taxon>Basidiomycota</taxon>
        <taxon>Agaricomycotina</taxon>
        <taxon>Agaricomycetes</taxon>
        <taxon>Corticiales</taxon>
        <taxon>Punctulariaceae</taxon>
        <taxon>Punctularia</taxon>
    </lineage>
</organism>
<dbReference type="InterPro" id="IPR021740">
    <property type="entry name" value="Velvet"/>
</dbReference>
<dbReference type="PROSITE" id="PS51821">
    <property type="entry name" value="VELVET"/>
    <property type="match status" value="1"/>
</dbReference>
<evidence type="ECO:0000259" key="5">
    <source>
        <dbReference type="PROSITE" id="PS51821"/>
    </source>
</evidence>
<gene>
    <name evidence="6" type="ORF">PUNSTDRAFT_138188</name>
</gene>
<reference evidence="7" key="1">
    <citation type="journal article" date="2012" name="Science">
        <title>The Paleozoic origin of enzymatic lignin decomposition reconstructed from 31 fungal genomes.</title>
        <authorList>
            <person name="Floudas D."/>
            <person name="Binder M."/>
            <person name="Riley R."/>
            <person name="Barry K."/>
            <person name="Blanchette R.A."/>
            <person name="Henrissat B."/>
            <person name="Martinez A.T."/>
            <person name="Otillar R."/>
            <person name="Spatafora J.W."/>
            <person name="Yadav J.S."/>
            <person name="Aerts A."/>
            <person name="Benoit I."/>
            <person name="Boyd A."/>
            <person name="Carlson A."/>
            <person name="Copeland A."/>
            <person name="Coutinho P.M."/>
            <person name="de Vries R.P."/>
            <person name="Ferreira P."/>
            <person name="Findley K."/>
            <person name="Foster B."/>
            <person name="Gaskell J."/>
            <person name="Glotzer D."/>
            <person name="Gorecki P."/>
            <person name="Heitman J."/>
            <person name="Hesse C."/>
            <person name="Hori C."/>
            <person name="Igarashi K."/>
            <person name="Jurgens J.A."/>
            <person name="Kallen N."/>
            <person name="Kersten P."/>
            <person name="Kohler A."/>
            <person name="Kuees U."/>
            <person name="Kumar T.K.A."/>
            <person name="Kuo A."/>
            <person name="LaButti K."/>
            <person name="Larrondo L.F."/>
            <person name="Lindquist E."/>
            <person name="Ling A."/>
            <person name="Lombard V."/>
            <person name="Lucas S."/>
            <person name="Lundell T."/>
            <person name="Martin R."/>
            <person name="McLaughlin D.J."/>
            <person name="Morgenstern I."/>
            <person name="Morin E."/>
            <person name="Murat C."/>
            <person name="Nagy L.G."/>
            <person name="Nolan M."/>
            <person name="Ohm R.A."/>
            <person name="Patyshakuliyeva A."/>
            <person name="Rokas A."/>
            <person name="Ruiz-Duenas F.J."/>
            <person name="Sabat G."/>
            <person name="Salamov A."/>
            <person name="Samejima M."/>
            <person name="Schmutz J."/>
            <person name="Slot J.C."/>
            <person name="St John F."/>
            <person name="Stenlid J."/>
            <person name="Sun H."/>
            <person name="Sun S."/>
            <person name="Syed K."/>
            <person name="Tsang A."/>
            <person name="Wiebenga A."/>
            <person name="Young D."/>
            <person name="Pisabarro A."/>
            <person name="Eastwood D.C."/>
            <person name="Martin F."/>
            <person name="Cullen D."/>
            <person name="Grigoriev I.V."/>
            <person name="Hibbett D.S."/>
        </authorList>
    </citation>
    <scope>NUCLEOTIDE SEQUENCE [LARGE SCALE GENOMIC DNA]</scope>
    <source>
        <strain evidence="7">HHB-11173 SS5</strain>
    </source>
</reference>
<proteinExistence type="predicted"/>
<dbReference type="PANTHER" id="PTHR33572:SF3">
    <property type="entry name" value="VELVET COMPLEX SUBUNIT B"/>
    <property type="match status" value="1"/>
</dbReference>
<dbReference type="GeneID" id="18880014"/>
<keyword evidence="2" id="KW-0805">Transcription regulation</keyword>
<evidence type="ECO:0000313" key="6">
    <source>
        <dbReference type="EMBL" id="EIN05005.1"/>
    </source>
</evidence>
<evidence type="ECO:0000256" key="2">
    <source>
        <dbReference type="ARBA" id="ARBA00023015"/>
    </source>
</evidence>
<comment type="subcellular location">
    <subcellularLocation>
        <location evidence="1">Nucleus</location>
    </subcellularLocation>
</comment>
<keyword evidence="7" id="KW-1185">Reference proteome</keyword>
<dbReference type="HOGENOM" id="CLU_044751_0_0_1"/>
<accession>R7S3M5</accession>
<dbReference type="EMBL" id="JH687552">
    <property type="protein sequence ID" value="EIN05005.1"/>
    <property type="molecule type" value="Genomic_DNA"/>
</dbReference>
<dbReference type="RefSeq" id="XP_007387928.1">
    <property type="nucleotide sequence ID" value="XM_007387866.1"/>
</dbReference>
<dbReference type="GO" id="GO:0005634">
    <property type="term" value="C:nucleus"/>
    <property type="evidence" value="ECO:0007669"/>
    <property type="project" value="UniProtKB-SubCell"/>
</dbReference>
<evidence type="ECO:0000256" key="3">
    <source>
        <dbReference type="ARBA" id="ARBA00023163"/>
    </source>
</evidence>
<evidence type="ECO:0000256" key="4">
    <source>
        <dbReference type="ARBA" id="ARBA00023242"/>
    </source>
</evidence>
<sequence>MDLPAAHSDLRTELQEIQSAALGRKFGLKDRRTIDPPPVVQVRVFKTVRDQDGLPSEIEVEDYSRLETSGLICHIDVFPLSPPAQPSGAVLNPTETLSLSCSKESTPVTQEVPVPLTILTPDPQPGSDPDPVIAFVNGAPLRESEAITSEAVGSRAVEAVSIRYEGRAMMIFTFPDLALRRTGSCFFRYRAFDLRSVATRSVAGVGSGPIPMLAECYALQSTVIYDSKFFPGLPYSTTLSKVISEQSQGPRPNIRLPKHTR</sequence>
<name>R7S3M5_PUNST</name>
<protein>
    <recommendedName>
        <fullName evidence="5">Velvet domain-containing protein</fullName>
    </recommendedName>
</protein>
<dbReference type="Proteomes" id="UP000054196">
    <property type="component" value="Unassembled WGS sequence"/>
</dbReference>
<dbReference type="eggNOG" id="ENOG502SSVH">
    <property type="taxonomic scope" value="Eukaryota"/>
</dbReference>
<dbReference type="Pfam" id="PF11754">
    <property type="entry name" value="Velvet"/>
    <property type="match status" value="1"/>
</dbReference>
<dbReference type="InterPro" id="IPR037525">
    <property type="entry name" value="Velvet_dom"/>
</dbReference>
<dbReference type="KEGG" id="psq:PUNSTDRAFT_138188"/>
<keyword evidence="4" id="KW-0539">Nucleus</keyword>
<evidence type="ECO:0000313" key="7">
    <source>
        <dbReference type="Proteomes" id="UP000054196"/>
    </source>
</evidence>
<dbReference type="AlphaFoldDB" id="R7S3M5"/>
<dbReference type="Gene3D" id="2.60.40.3960">
    <property type="entry name" value="Velvet domain"/>
    <property type="match status" value="1"/>
</dbReference>
<dbReference type="OrthoDB" id="5599552at2759"/>
<evidence type="ECO:0000256" key="1">
    <source>
        <dbReference type="ARBA" id="ARBA00004123"/>
    </source>
</evidence>